<reference evidence="3 4" key="1">
    <citation type="submission" date="2020-07" db="EMBL/GenBank/DDBJ databases">
        <title>Draft whole-genome sequence of Heliobacterium chlorum DSM 3682, type strain.</title>
        <authorList>
            <person name="Kyndt J.A."/>
            <person name="Meyer T.E."/>
            <person name="Imhoff J.F."/>
        </authorList>
    </citation>
    <scope>NUCLEOTIDE SEQUENCE [LARGE SCALE GENOMIC DNA]</scope>
    <source>
        <strain evidence="3 4">DSM 3682</strain>
    </source>
</reference>
<protein>
    <submittedName>
        <fullName evidence="3">Nucleotidyltransferase family protein</fullName>
    </submittedName>
</protein>
<dbReference type="EMBL" id="JACVHF010000006">
    <property type="protein sequence ID" value="MBC9784430.1"/>
    <property type="molecule type" value="Genomic_DNA"/>
</dbReference>
<feature type="domain" description="CBS" evidence="2">
    <location>
        <begin position="1"/>
        <end position="58"/>
    </location>
</feature>
<dbReference type="PROSITE" id="PS51371">
    <property type="entry name" value="CBS"/>
    <property type="match status" value="2"/>
</dbReference>
<accession>A0ABR7T0V4</accession>
<dbReference type="RefSeq" id="WP_188039549.1">
    <property type="nucleotide sequence ID" value="NZ_JACVHF010000006.1"/>
</dbReference>
<organism evidence="3 4">
    <name type="scientific">Heliobacterium chlorum</name>
    <dbReference type="NCBI Taxonomy" id="2698"/>
    <lineage>
        <taxon>Bacteria</taxon>
        <taxon>Bacillati</taxon>
        <taxon>Bacillota</taxon>
        <taxon>Clostridia</taxon>
        <taxon>Eubacteriales</taxon>
        <taxon>Heliobacteriaceae</taxon>
        <taxon>Heliobacterium</taxon>
    </lineage>
</organism>
<proteinExistence type="predicted"/>
<evidence type="ECO:0000313" key="4">
    <source>
        <dbReference type="Proteomes" id="UP000617402"/>
    </source>
</evidence>
<keyword evidence="4" id="KW-1185">Reference proteome</keyword>
<dbReference type="Proteomes" id="UP000617402">
    <property type="component" value="Unassembled WGS sequence"/>
</dbReference>
<dbReference type="InterPro" id="IPR029044">
    <property type="entry name" value="Nucleotide-diphossugar_trans"/>
</dbReference>
<keyword evidence="1" id="KW-0129">CBS domain</keyword>
<dbReference type="InterPro" id="IPR050486">
    <property type="entry name" value="Mannose-1P_guanyltransferase"/>
</dbReference>
<dbReference type="Pfam" id="PF00571">
    <property type="entry name" value="CBS"/>
    <property type="match status" value="2"/>
</dbReference>
<gene>
    <name evidence="3" type="ORF">H1S01_07885</name>
</gene>
<dbReference type="SUPFAM" id="SSF53448">
    <property type="entry name" value="Nucleotide-diphospho-sugar transferases"/>
    <property type="match status" value="1"/>
</dbReference>
<dbReference type="CDD" id="cd06426">
    <property type="entry name" value="NTP_transferase_like_2"/>
    <property type="match status" value="1"/>
</dbReference>
<dbReference type="Pfam" id="PF00483">
    <property type="entry name" value="NTP_transferase"/>
    <property type="match status" value="1"/>
</dbReference>
<dbReference type="PANTHER" id="PTHR22572">
    <property type="entry name" value="SUGAR-1-PHOSPHATE GUANYL TRANSFERASE"/>
    <property type="match status" value="1"/>
</dbReference>
<sequence>MGEWKKVLVKPFNTILETIKIIDSGAVQIALVINEQGVLQGTVTDGDIRRGILKGVTLDKPIELVMNRTPFILKKSLSRQSMIELTKNVHVHQIPIVDEHGRVVDLLLVQDILKQEKKRDNWVVLMAGGLGARLRPLTETVPKPLLKVGNKPLLETIIENFIQYGFRKFYLSVNYKAHMIQEYFGDGSQWGAEIRYLHEKERLGTAGALSLLPELPKKPLIVMNGDLLTKVNFEQLMDFHADNDSQGTMCVREYDFQVPYGVVKIQGHTLTGIDEKPVQRFFVNAGIYVLNPEVIKLIPKDTQFDMPSLFEKMIEENQATSAFPIREYWIDIGHLIDYEKANGEFMEVFG</sequence>
<dbReference type="InterPro" id="IPR046342">
    <property type="entry name" value="CBS_dom_sf"/>
</dbReference>
<dbReference type="InterPro" id="IPR000644">
    <property type="entry name" value="CBS_dom"/>
</dbReference>
<dbReference type="SUPFAM" id="SSF54631">
    <property type="entry name" value="CBS-domain pair"/>
    <property type="match status" value="1"/>
</dbReference>
<evidence type="ECO:0000256" key="1">
    <source>
        <dbReference type="PROSITE-ProRule" id="PRU00703"/>
    </source>
</evidence>
<dbReference type="InterPro" id="IPR005835">
    <property type="entry name" value="NTP_transferase_dom"/>
</dbReference>
<evidence type="ECO:0000259" key="2">
    <source>
        <dbReference type="PROSITE" id="PS51371"/>
    </source>
</evidence>
<comment type="caution">
    <text evidence="3">The sequence shown here is derived from an EMBL/GenBank/DDBJ whole genome shotgun (WGS) entry which is preliminary data.</text>
</comment>
<feature type="domain" description="CBS" evidence="2">
    <location>
        <begin position="66"/>
        <end position="123"/>
    </location>
</feature>
<dbReference type="Gene3D" id="3.10.580.10">
    <property type="entry name" value="CBS-domain"/>
    <property type="match status" value="1"/>
</dbReference>
<dbReference type="CDD" id="cd04607">
    <property type="entry name" value="CBS_pair_NTP_transferase_assoc"/>
    <property type="match status" value="1"/>
</dbReference>
<name>A0ABR7T0V4_HELCL</name>
<evidence type="ECO:0000313" key="3">
    <source>
        <dbReference type="EMBL" id="MBC9784430.1"/>
    </source>
</evidence>
<dbReference type="Gene3D" id="3.90.550.10">
    <property type="entry name" value="Spore Coat Polysaccharide Biosynthesis Protein SpsA, Chain A"/>
    <property type="match status" value="1"/>
</dbReference>